<evidence type="ECO:0000313" key="2">
    <source>
        <dbReference type="Proteomes" id="UP000821865"/>
    </source>
</evidence>
<protein>
    <submittedName>
        <fullName evidence="1">Uncharacterized protein</fullName>
    </submittedName>
</protein>
<dbReference type="EMBL" id="CM023470">
    <property type="protein sequence ID" value="KAH7980679.1"/>
    <property type="molecule type" value="Genomic_DNA"/>
</dbReference>
<accession>A0ACB8E256</accession>
<proteinExistence type="predicted"/>
<comment type="caution">
    <text evidence="1">The sequence shown here is derived from an EMBL/GenBank/DDBJ whole genome shotgun (WGS) entry which is preliminary data.</text>
</comment>
<gene>
    <name evidence="1" type="ORF">HPB49_018212</name>
</gene>
<organism evidence="1 2">
    <name type="scientific">Dermacentor silvarum</name>
    <name type="common">Tick</name>
    <dbReference type="NCBI Taxonomy" id="543639"/>
    <lineage>
        <taxon>Eukaryota</taxon>
        <taxon>Metazoa</taxon>
        <taxon>Ecdysozoa</taxon>
        <taxon>Arthropoda</taxon>
        <taxon>Chelicerata</taxon>
        <taxon>Arachnida</taxon>
        <taxon>Acari</taxon>
        <taxon>Parasitiformes</taxon>
        <taxon>Ixodida</taxon>
        <taxon>Ixodoidea</taxon>
        <taxon>Ixodidae</taxon>
        <taxon>Rhipicephalinae</taxon>
        <taxon>Dermacentor</taxon>
    </lineage>
</organism>
<dbReference type="Proteomes" id="UP000821865">
    <property type="component" value="Chromosome 1"/>
</dbReference>
<name>A0ACB8E256_DERSI</name>
<evidence type="ECO:0000313" key="1">
    <source>
        <dbReference type="EMBL" id="KAH7980679.1"/>
    </source>
</evidence>
<reference evidence="1" key="1">
    <citation type="submission" date="2020-05" db="EMBL/GenBank/DDBJ databases">
        <title>Large-scale comparative analyses of tick genomes elucidate their genetic diversity and vector capacities.</title>
        <authorList>
            <person name="Jia N."/>
            <person name="Wang J."/>
            <person name="Shi W."/>
            <person name="Du L."/>
            <person name="Sun Y."/>
            <person name="Zhan W."/>
            <person name="Jiang J."/>
            <person name="Wang Q."/>
            <person name="Zhang B."/>
            <person name="Ji P."/>
            <person name="Sakyi L.B."/>
            <person name="Cui X."/>
            <person name="Yuan T."/>
            <person name="Jiang B."/>
            <person name="Yang W."/>
            <person name="Lam T.T.-Y."/>
            <person name="Chang Q."/>
            <person name="Ding S."/>
            <person name="Wang X."/>
            <person name="Zhu J."/>
            <person name="Ruan X."/>
            <person name="Zhao L."/>
            <person name="Wei J."/>
            <person name="Que T."/>
            <person name="Du C."/>
            <person name="Cheng J."/>
            <person name="Dai P."/>
            <person name="Han X."/>
            <person name="Huang E."/>
            <person name="Gao Y."/>
            <person name="Liu J."/>
            <person name="Shao H."/>
            <person name="Ye R."/>
            <person name="Li L."/>
            <person name="Wei W."/>
            <person name="Wang X."/>
            <person name="Wang C."/>
            <person name="Yang T."/>
            <person name="Huo Q."/>
            <person name="Li W."/>
            <person name="Guo W."/>
            <person name="Chen H."/>
            <person name="Zhou L."/>
            <person name="Ni X."/>
            <person name="Tian J."/>
            <person name="Zhou Y."/>
            <person name="Sheng Y."/>
            <person name="Liu T."/>
            <person name="Pan Y."/>
            <person name="Xia L."/>
            <person name="Li J."/>
            <person name="Zhao F."/>
            <person name="Cao W."/>
        </authorList>
    </citation>
    <scope>NUCLEOTIDE SEQUENCE</scope>
    <source>
        <strain evidence="1">Dsil-2018</strain>
    </source>
</reference>
<sequence>MACFLIPLRGLRSAHQQPCPLGIRSLDELRVLGLTYAAFLAGEEWPIAVVLGLSCYGRRQALGLKVTSSSDANSEMCNGDSGFHELTSTTGSDLASADGVCPDNDNLVTAGVAREVDSSGHLFLGALGAIDMAPKDDNICDDDADEVASTISELSGLSDLSDLAGAEWKPTSEGPMGWVQRQMSVGADPRALLERLLPDGAVIPPSLDRLTLWKVLISMLSEEEPPRRTKLAHVNTLDDVVHLLRTCQRVLVLTGAGVSVSCGIPDFRSRNGIYARLSKDFPALPDPQAMFDIHYFRKDPRPFFKFAKEIYPGQFTPSASHRFIKQLEDNNKLLRNYTQNIDTLEQTCGIRNVITCHGSFATASCTRCHHKVDCNMIKEEIFSQRIPLCPKCSLEEVEASGEMAVMKPDIVFFGEGLSQEFHQAMSRDKTQCDLLIVMGSSLKVRPVALIPSSIPPEVPQILINRESLKHVTFDVELLGDCDVIIKELCNRLGWDVAPSDGPVAPLTELTSLPPQVSTKSSSEVKEPAEQSGTTAAAADENGNTPTSSTSVEEVMPDSTSVDVVPTGESQVDSLDCSSECLWKPRTRESIASRLPEGHYLFTSPSTYIFSGAEVYVDSEDSDSPGASFTGEEEEDAESDSESSRSSFSSDEEESPAHTSGLESPSQGNTMDCEPTEQSATTASTAPLVNNLNESIVIKARVSEEEGSSDVERNTLRCS</sequence>
<keyword evidence="2" id="KW-1185">Reference proteome</keyword>